<accession>A0A1G8CST8</accession>
<dbReference type="PANTHER" id="PTHR35369">
    <property type="entry name" value="BLR3025 PROTEIN-RELATED"/>
    <property type="match status" value="1"/>
</dbReference>
<dbReference type="AlphaFoldDB" id="A0A1G8CST8"/>
<dbReference type="CDD" id="cd03468">
    <property type="entry name" value="PolY_like"/>
    <property type="match status" value="1"/>
</dbReference>
<evidence type="ECO:0000313" key="3">
    <source>
        <dbReference type="EMBL" id="SDH48333.1"/>
    </source>
</evidence>
<evidence type="ECO:0000256" key="1">
    <source>
        <dbReference type="ARBA" id="ARBA00022763"/>
    </source>
</evidence>
<dbReference type="PANTHER" id="PTHR35369:SF2">
    <property type="entry name" value="BLR3025 PROTEIN"/>
    <property type="match status" value="1"/>
</dbReference>
<dbReference type="GO" id="GO:0006281">
    <property type="term" value="P:DNA repair"/>
    <property type="evidence" value="ECO:0007669"/>
    <property type="project" value="InterPro"/>
</dbReference>
<sequence>MQKRYMAIWFRHLLTDGLARRRPELKDLPFVLAAPVKNKIIITASSPTAEREGAFTGMAAADARAASGDLVVVDEVPGQAAKLLRLIGLGCIRYTPMVSIDLPDGLLLDISGCTHLWGGEREYLKEIVLKLRAAGFDARAAIADTMGTAWAVARFAQKRPIIASGEQAAAITGLPPAALRLEPEPLERLQKLGFRNIGPLLATAPQALRRRFGQELLLRIDQALGRTEEYRELLVPPVPYSERLPCLEPIRTAPAIEIAIKKLLEMLCLRLQNEGKGVRKAILKCHRIDGRKVQVSITTAKGSHSISHLMRLFELQISKIEPALGIELFVLEAPRVEDMETVQEQLWAEAKGLADTALAELLDRIAGKVGPEAIRRYLPSENHWPERSVKLASTLTEEPQTAWPELPRPIRLLQKPEAIEVMALVPDHPPKQFVHIGKRHQVAKADGPERIGREWWRDKGEHRDYYVIEDSEGQRYWVFRSGHYDGGDAQWYLHGYFA</sequence>
<dbReference type="SUPFAM" id="SSF56672">
    <property type="entry name" value="DNA/RNA polymerases"/>
    <property type="match status" value="1"/>
</dbReference>
<evidence type="ECO:0000313" key="4">
    <source>
        <dbReference type="Proteomes" id="UP000199705"/>
    </source>
</evidence>
<organism evidence="3 4">
    <name type="scientific">Mucilaginibacter gossypii</name>
    <dbReference type="NCBI Taxonomy" id="551996"/>
    <lineage>
        <taxon>Bacteria</taxon>
        <taxon>Pseudomonadati</taxon>
        <taxon>Bacteroidota</taxon>
        <taxon>Sphingobacteriia</taxon>
        <taxon>Sphingobacteriales</taxon>
        <taxon>Sphingobacteriaceae</taxon>
        <taxon>Mucilaginibacter</taxon>
    </lineage>
</organism>
<keyword evidence="4" id="KW-1185">Reference proteome</keyword>
<dbReference type="Proteomes" id="UP000199705">
    <property type="component" value="Unassembled WGS sequence"/>
</dbReference>
<proteinExistence type="predicted"/>
<protein>
    <submittedName>
        <fullName evidence="3">Protein ImuB</fullName>
    </submittedName>
</protein>
<name>A0A1G8CST8_9SPHI</name>
<dbReference type="Pfam" id="PF00817">
    <property type="entry name" value="IMS"/>
    <property type="match status" value="1"/>
</dbReference>
<dbReference type="InterPro" id="IPR001126">
    <property type="entry name" value="UmuC"/>
</dbReference>
<feature type="domain" description="UmuC" evidence="2">
    <location>
        <begin position="18"/>
        <end position="152"/>
    </location>
</feature>
<keyword evidence="1" id="KW-0227">DNA damage</keyword>
<reference evidence="4" key="1">
    <citation type="submission" date="2016-10" db="EMBL/GenBank/DDBJ databases">
        <authorList>
            <person name="Varghese N."/>
            <person name="Submissions S."/>
        </authorList>
    </citation>
    <scope>NUCLEOTIDE SEQUENCE [LARGE SCALE GENOMIC DNA]</scope>
    <source>
        <strain evidence="4">Gh-67</strain>
    </source>
</reference>
<gene>
    <name evidence="3" type="ORF">SAMN05192573_11027</name>
</gene>
<dbReference type="EMBL" id="FNCG01000010">
    <property type="protein sequence ID" value="SDH48333.1"/>
    <property type="molecule type" value="Genomic_DNA"/>
</dbReference>
<dbReference type="InterPro" id="IPR043502">
    <property type="entry name" value="DNA/RNA_pol_sf"/>
</dbReference>
<dbReference type="RefSeq" id="WP_091170422.1">
    <property type="nucleotide sequence ID" value="NZ_FNCG01000010.1"/>
</dbReference>
<dbReference type="InterPro" id="IPR050356">
    <property type="entry name" value="SulA_CellDiv_inhibitor"/>
</dbReference>
<dbReference type="STRING" id="551996.SAMN05192573_11027"/>
<evidence type="ECO:0000259" key="2">
    <source>
        <dbReference type="Pfam" id="PF00817"/>
    </source>
</evidence>